<gene>
    <name evidence="1" type="ORF">GIY11_01535</name>
</gene>
<protein>
    <submittedName>
        <fullName evidence="1">Uncharacterized protein</fullName>
    </submittedName>
</protein>
<dbReference type="RefSeq" id="WP_153861204.1">
    <property type="nucleotide sequence ID" value="NZ_WJQR01000001.1"/>
</dbReference>
<dbReference type="AlphaFoldDB" id="A0A844BFH9"/>
<dbReference type="EMBL" id="WJQR01000001">
    <property type="protein sequence ID" value="MRI80715.1"/>
    <property type="molecule type" value="Genomic_DNA"/>
</dbReference>
<reference evidence="1 2" key="1">
    <citation type="submission" date="2019-11" db="EMBL/GenBank/DDBJ databases">
        <title>Characterisation of Fundicoccus ignavus gen. nov. sp. nov., a novel genus of the family Aerococcaceae isolated from bulk tank milk.</title>
        <authorList>
            <person name="Siebert A."/>
            <person name="Huptas C."/>
            <person name="Wenning M."/>
            <person name="Scherer S."/>
            <person name="Doll E.V."/>
        </authorList>
    </citation>
    <scope>NUCLEOTIDE SEQUENCE [LARGE SCALE GENOMIC DNA]</scope>
    <source>
        <strain evidence="1 2">DSM 109653</strain>
    </source>
</reference>
<comment type="caution">
    <text evidence="1">The sequence shown here is derived from an EMBL/GenBank/DDBJ whole genome shotgun (WGS) entry which is preliminary data.</text>
</comment>
<accession>A0A844BFH9</accession>
<organism evidence="1 2">
    <name type="scientific">Fundicoccus ignavus</name>
    <dbReference type="NCBI Taxonomy" id="2664442"/>
    <lineage>
        <taxon>Bacteria</taxon>
        <taxon>Bacillati</taxon>
        <taxon>Bacillota</taxon>
        <taxon>Bacilli</taxon>
        <taxon>Lactobacillales</taxon>
        <taxon>Aerococcaceae</taxon>
        <taxon>Fundicoccus</taxon>
    </lineage>
</organism>
<dbReference type="Proteomes" id="UP000469870">
    <property type="component" value="Unassembled WGS sequence"/>
</dbReference>
<sequence>MTKDNLKPMNYMQKRLFGLIPRGDERLVTLADLANILEIDVRSVQLMVNQLVIKFGIPICSYRDKFRSGLFIAITDEQRLDGLITFKEQVKNMNMRIGSVENADLTITKAYERLHPEVKQKNFQQPYTQLEIPFDCDEIA</sequence>
<evidence type="ECO:0000313" key="2">
    <source>
        <dbReference type="Proteomes" id="UP000469870"/>
    </source>
</evidence>
<name>A0A844BFH9_9LACT</name>
<evidence type="ECO:0000313" key="1">
    <source>
        <dbReference type="EMBL" id="MRI80715.1"/>
    </source>
</evidence>
<proteinExistence type="predicted"/>